<accession>A0AAV1UXE7</accession>
<feature type="coiled-coil region" evidence="1">
    <location>
        <begin position="577"/>
        <end position="653"/>
    </location>
</feature>
<evidence type="ECO:0000313" key="4">
    <source>
        <dbReference type="Proteomes" id="UP001162060"/>
    </source>
</evidence>
<reference evidence="3" key="1">
    <citation type="submission" date="2024-01" db="EMBL/GenBank/DDBJ databases">
        <authorList>
            <person name="Webb A."/>
        </authorList>
    </citation>
    <scope>NUCLEOTIDE SEQUENCE</scope>
    <source>
        <strain evidence="3">Pm1</strain>
    </source>
</reference>
<keyword evidence="1" id="KW-0175">Coiled coil</keyword>
<evidence type="ECO:0000313" key="3">
    <source>
        <dbReference type="EMBL" id="CAK7938207.1"/>
    </source>
</evidence>
<gene>
    <name evidence="3" type="ORF">PM001_LOCUS23357</name>
</gene>
<sequence>MDVKRDELVRLVMALSSACQQDKNVLKDGELVDALETHGRQIAHLRKQQETDQTIEDVKKQLVATDGVLKRRKLSLQTDPASSSDPMEAFDGSYEDAPTRLRRFPSTTASESMDEWTSPLQSRNKTVSTMDSVDAEAQDWFKTPSTGAVTGGVRDEAVMVNPVKMCQHHHVRRDVSPQMKLSPAVGPASSLKREFYRPASPDAVDLTASTTSTMASYYDDMYSDYAVGSEAMQRHTRSVCDRTSSFETMDWRPSCDDRNGMGSSFRSIADDAVQQSPVSRSVYHQRLNHAEDAQLNVFDLHSGSSANVCYSANEGQPAGDVSPRTNVLKRKNKLRVALSTTEVVMEVLYGIMEHNEKFKWLIDPVNQARVALLVEYHLKEWRNGDTSVYEDEQLVCELRAQVDELIYKNLKIQTENVQLTKKVSQSRAIDINIEELRRRLALSEEAVSMHEGYRRESEAAFQSELQSKSELVARFQQDVAKKDSQIALLLQKDAQPSAYSATNCDEVSRLQEEVLEKDREICRLNLQLSTKRELVAEIAKKVAQHLETTLNVSSKETTAALVQGLRLDMDMLLFQSVAEKQKVIDELKASLLSVQREVSGLEAQLAEKEHNTLQLKTKFKSMSSRLTGANVNMSRIQSENDRLVAALKEKQRKMHALLEFLEGKEKQVMYLEQQEHLRQTGLEHVVTEHEQLQC</sequence>
<organism evidence="3 4">
    <name type="scientific">Peronospora matthiolae</name>
    <dbReference type="NCBI Taxonomy" id="2874970"/>
    <lineage>
        <taxon>Eukaryota</taxon>
        <taxon>Sar</taxon>
        <taxon>Stramenopiles</taxon>
        <taxon>Oomycota</taxon>
        <taxon>Peronosporomycetes</taxon>
        <taxon>Peronosporales</taxon>
        <taxon>Peronosporaceae</taxon>
        <taxon>Peronospora</taxon>
    </lineage>
</organism>
<protein>
    <submittedName>
        <fullName evidence="3">Uncharacterized protein</fullName>
    </submittedName>
</protein>
<proteinExistence type="predicted"/>
<evidence type="ECO:0000256" key="1">
    <source>
        <dbReference type="SAM" id="Coils"/>
    </source>
</evidence>
<comment type="caution">
    <text evidence="3">The sequence shown here is derived from an EMBL/GenBank/DDBJ whole genome shotgun (WGS) entry which is preliminary data.</text>
</comment>
<dbReference type="AlphaFoldDB" id="A0AAV1UXE7"/>
<feature type="compositionally biased region" description="Polar residues" evidence="2">
    <location>
        <begin position="76"/>
        <end position="85"/>
    </location>
</feature>
<feature type="region of interest" description="Disordered" evidence="2">
    <location>
        <begin position="76"/>
        <end position="97"/>
    </location>
</feature>
<name>A0AAV1UXE7_9STRA</name>
<evidence type="ECO:0000256" key="2">
    <source>
        <dbReference type="SAM" id="MobiDB-lite"/>
    </source>
</evidence>
<dbReference type="EMBL" id="CAKLBY020000229">
    <property type="protein sequence ID" value="CAK7938207.1"/>
    <property type="molecule type" value="Genomic_DNA"/>
</dbReference>
<dbReference type="Proteomes" id="UP001162060">
    <property type="component" value="Unassembled WGS sequence"/>
</dbReference>